<gene>
    <name evidence="1" type="ORF">KUDE01_014497</name>
</gene>
<dbReference type="EMBL" id="JASDAP010000016">
    <property type="protein sequence ID" value="KAK1889822.1"/>
    <property type="molecule type" value="Genomic_DNA"/>
</dbReference>
<comment type="caution">
    <text evidence="1">The sequence shown here is derived from an EMBL/GenBank/DDBJ whole genome shotgun (WGS) entry which is preliminary data.</text>
</comment>
<keyword evidence="2" id="KW-1185">Reference proteome</keyword>
<name>A0AAD9F5L0_DISEL</name>
<evidence type="ECO:0000313" key="1">
    <source>
        <dbReference type="EMBL" id="KAK1889822.1"/>
    </source>
</evidence>
<reference evidence="1" key="1">
    <citation type="submission" date="2023-04" db="EMBL/GenBank/DDBJ databases">
        <title>Chromosome-level genome of Chaenocephalus aceratus.</title>
        <authorList>
            <person name="Park H."/>
        </authorList>
    </citation>
    <scope>NUCLEOTIDE SEQUENCE</scope>
    <source>
        <strain evidence="1">DE</strain>
        <tissue evidence="1">Muscle</tissue>
    </source>
</reference>
<accession>A0AAD9F5L0</accession>
<proteinExistence type="predicted"/>
<dbReference type="AlphaFoldDB" id="A0AAD9F5L0"/>
<dbReference type="Proteomes" id="UP001228049">
    <property type="component" value="Unassembled WGS sequence"/>
</dbReference>
<sequence>MRVGPRSIALSAESIYRPRSDSAAITAVEAGVALTETHGDFVSNQCLRPQIILCLELKKRRWRVGSLQ</sequence>
<evidence type="ECO:0000313" key="2">
    <source>
        <dbReference type="Proteomes" id="UP001228049"/>
    </source>
</evidence>
<organism evidence="1 2">
    <name type="scientific">Dissostichus eleginoides</name>
    <name type="common">Patagonian toothfish</name>
    <name type="synonym">Dissostichus amissus</name>
    <dbReference type="NCBI Taxonomy" id="100907"/>
    <lineage>
        <taxon>Eukaryota</taxon>
        <taxon>Metazoa</taxon>
        <taxon>Chordata</taxon>
        <taxon>Craniata</taxon>
        <taxon>Vertebrata</taxon>
        <taxon>Euteleostomi</taxon>
        <taxon>Actinopterygii</taxon>
        <taxon>Neopterygii</taxon>
        <taxon>Teleostei</taxon>
        <taxon>Neoteleostei</taxon>
        <taxon>Acanthomorphata</taxon>
        <taxon>Eupercaria</taxon>
        <taxon>Perciformes</taxon>
        <taxon>Notothenioidei</taxon>
        <taxon>Nototheniidae</taxon>
        <taxon>Dissostichus</taxon>
    </lineage>
</organism>
<protein>
    <submittedName>
        <fullName evidence="1">Spermatogenesis-associated protein 21</fullName>
    </submittedName>
</protein>